<dbReference type="PROSITE" id="PS51677">
    <property type="entry name" value="NODB"/>
    <property type="match status" value="1"/>
</dbReference>
<dbReference type="Pfam" id="PF01522">
    <property type="entry name" value="Polysacc_deac_1"/>
    <property type="match status" value="1"/>
</dbReference>
<feature type="compositionally biased region" description="Pro residues" evidence="1">
    <location>
        <begin position="115"/>
        <end position="129"/>
    </location>
</feature>
<dbReference type="Gene3D" id="3.20.20.370">
    <property type="entry name" value="Glycoside hydrolase/deacetylase"/>
    <property type="match status" value="1"/>
</dbReference>
<feature type="region of interest" description="Disordered" evidence="1">
    <location>
        <begin position="104"/>
        <end position="132"/>
    </location>
</feature>
<dbReference type="STRING" id="1123357.SAMN02745244_03486"/>
<protein>
    <submittedName>
        <fullName evidence="3">Peptidoglycan/xylan/chitin deacetylase, PgdA/CDA1 family</fullName>
    </submittedName>
</protein>
<dbReference type="InterPro" id="IPR002509">
    <property type="entry name" value="NODB_dom"/>
</dbReference>
<proteinExistence type="predicted"/>
<accession>A0A1M6MX88</accession>
<dbReference type="SUPFAM" id="SSF88713">
    <property type="entry name" value="Glycoside hydrolase/deacetylase"/>
    <property type="match status" value="1"/>
</dbReference>
<keyword evidence="4" id="KW-1185">Reference proteome</keyword>
<dbReference type="GO" id="GO:0005975">
    <property type="term" value="P:carbohydrate metabolic process"/>
    <property type="evidence" value="ECO:0007669"/>
    <property type="project" value="InterPro"/>
</dbReference>
<gene>
    <name evidence="3" type="ORF">SAMN02745244_03486</name>
</gene>
<evidence type="ECO:0000313" key="4">
    <source>
        <dbReference type="Proteomes" id="UP000184512"/>
    </source>
</evidence>
<dbReference type="PANTHER" id="PTHR10587:SF134">
    <property type="entry name" value="SECRETED PROTEIN"/>
    <property type="match status" value="1"/>
</dbReference>
<dbReference type="PANTHER" id="PTHR10587">
    <property type="entry name" value="GLYCOSYL TRANSFERASE-RELATED"/>
    <property type="match status" value="1"/>
</dbReference>
<sequence length="364" mass="37389">MSFKTGANGSLAVVSSAAFLGSSRSGYNSRCRLRVGRAGGRLAAQFEKVLAAKCDVPPVEGRAWLVGESSMQIARRGVLGLGLVGLAGCAVAPGQPTGTALLTPSAVPSRSPSPTIRPPSPTPTGPAPLPSRDEIVAGYGARTPEQWGMEVDGVVLRSEAQSAVVTFDACGGRHGSGYDEALIAVLRRLQVPATLFLNLRWIEANPGIARELAADPLFELANHGAEHKPLSVSGAEAYGIAGTASAGEVFDEVLGGRAGVAELTGAPPLWFRSGTAHVDDVAVEIVAELGQRVVNFDINADAGATFSPGQVREAMQGARAGSICIGHFNRPGSGTADGMAEALPRLLDGGLAFARLREVLPDVG</sequence>
<feature type="domain" description="NodB homology" evidence="2">
    <location>
        <begin position="161"/>
        <end position="364"/>
    </location>
</feature>
<name>A0A1M6MX88_9ACTN</name>
<evidence type="ECO:0000256" key="1">
    <source>
        <dbReference type="SAM" id="MobiDB-lite"/>
    </source>
</evidence>
<organism evidence="3 4">
    <name type="scientific">Tessaracoccus bendigoensis DSM 12906</name>
    <dbReference type="NCBI Taxonomy" id="1123357"/>
    <lineage>
        <taxon>Bacteria</taxon>
        <taxon>Bacillati</taxon>
        <taxon>Actinomycetota</taxon>
        <taxon>Actinomycetes</taxon>
        <taxon>Propionibacteriales</taxon>
        <taxon>Propionibacteriaceae</taxon>
        <taxon>Tessaracoccus</taxon>
    </lineage>
</organism>
<dbReference type="Proteomes" id="UP000184512">
    <property type="component" value="Unassembled WGS sequence"/>
</dbReference>
<dbReference type="GO" id="GO:0016810">
    <property type="term" value="F:hydrolase activity, acting on carbon-nitrogen (but not peptide) bonds"/>
    <property type="evidence" value="ECO:0007669"/>
    <property type="project" value="InterPro"/>
</dbReference>
<evidence type="ECO:0000313" key="3">
    <source>
        <dbReference type="EMBL" id="SHJ88000.1"/>
    </source>
</evidence>
<evidence type="ECO:0000259" key="2">
    <source>
        <dbReference type="PROSITE" id="PS51677"/>
    </source>
</evidence>
<reference evidence="3 4" key="1">
    <citation type="submission" date="2016-11" db="EMBL/GenBank/DDBJ databases">
        <authorList>
            <person name="Jaros S."/>
            <person name="Januszkiewicz K."/>
            <person name="Wedrychowicz H."/>
        </authorList>
    </citation>
    <scope>NUCLEOTIDE SEQUENCE [LARGE SCALE GENOMIC DNA]</scope>
    <source>
        <strain evidence="3 4">DSM 12906</strain>
    </source>
</reference>
<dbReference type="InterPro" id="IPR011330">
    <property type="entry name" value="Glyco_hydro/deAcase_b/a-brl"/>
</dbReference>
<dbReference type="InterPro" id="IPR050248">
    <property type="entry name" value="Polysacc_deacetylase_ArnD"/>
</dbReference>
<dbReference type="AlphaFoldDB" id="A0A1M6MX88"/>
<dbReference type="EMBL" id="FQZG01000098">
    <property type="protein sequence ID" value="SHJ88000.1"/>
    <property type="molecule type" value="Genomic_DNA"/>
</dbReference>